<name>A0A1T4KXW7_PORCN</name>
<dbReference type="SUPFAM" id="SSF46894">
    <property type="entry name" value="C-terminal effector domain of the bipartite response regulators"/>
    <property type="match status" value="1"/>
</dbReference>
<dbReference type="SMART" id="SM00421">
    <property type="entry name" value="HTH_LUXR"/>
    <property type="match status" value="1"/>
</dbReference>
<organism evidence="5 6">
    <name type="scientific">Porphyromonas cangingivalis</name>
    <dbReference type="NCBI Taxonomy" id="36874"/>
    <lineage>
        <taxon>Bacteria</taxon>
        <taxon>Pseudomonadati</taxon>
        <taxon>Bacteroidota</taxon>
        <taxon>Bacteroidia</taxon>
        <taxon>Bacteroidales</taxon>
        <taxon>Porphyromonadaceae</taxon>
        <taxon>Porphyromonas</taxon>
    </lineage>
</organism>
<keyword evidence="2 5" id="KW-0238">DNA-binding</keyword>
<dbReference type="GO" id="GO:0006355">
    <property type="term" value="P:regulation of DNA-templated transcription"/>
    <property type="evidence" value="ECO:0007669"/>
    <property type="project" value="InterPro"/>
</dbReference>
<keyword evidence="1" id="KW-0805">Transcription regulation</keyword>
<sequence>MFFTLSGNKSLYIGIFVSQSNKSWYMKENDSIQFQLPSDVRPQIEESEYHTLQPYIDSVKAFARGAYKSLYIIDYYRMNFLYVCDNPLFLCDEAVEDVLEEGYNFYLKHVPEPDLLFLQQVNRAGFEFFRDIAVQDRAKYSISYNFHLYAKEPRESMLINHQITPLKLDARGNIWLALCVVSLAPSTKVGVAYISSCNPENRWIFKPQLGRWKQIEPIELSLNEKAVIRLSNQGLSVSEIAQQINRSEDSVKGYRKSLFAKLEVSNITEAISIATHRKLI</sequence>
<dbReference type="Pfam" id="PF00196">
    <property type="entry name" value="GerE"/>
    <property type="match status" value="1"/>
</dbReference>
<dbReference type="PROSITE" id="PS00622">
    <property type="entry name" value="HTH_LUXR_1"/>
    <property type="match status" value="1"/>
</dbReference>
<reference evidence="5 6" key="1">
    <citation type="submission" date="2017-02" db="EMBL/GenBank/DDBJ databases">
        <authorList>
            <person name="Peterson S.W."/>
        </authorList>
    </citation>
    <scope>NUCLEOTIDE SEQUENCE [LARGE SCALE GENOMIC DNA]</scope>
    <source>
        <strain evidence="5 6">ATCC 700135</strain>
    </source>
</reference>
<dbReference type="PANTHER" id="PTHR44688">
    <property type="entry name" value="DNA-BINDING TRANSCRIPTIONAL ACTIVATOR DEVR_DOSR"/>
    <property type="match status" value="1"/>
</dbReference>
<gene>
    <name evidence="5" type="ORF">SAMN02745205_00911</name>
</gene>
<evidence type="ECO:0000259" key="4">
    <source>
        <dbReference type="PROSITE" id="PS50043"/>
    </source>
</evidence>
<accession>A0A1T4KXW7</accession>
<dbReference type="InterPro" id="IPR000792">
    <property type="entry name" value="Tscrpt_reg_LuxR_C"/>
</dbReference>
<evidence type="ECO:0000313" key="5">
    <source>
        <dbReference type="EMBL" id="SJZ47305.1"/>
    </source>
</evidence>
<dbReference type="GO" id="GO:0003677">
    <property type="term" value="F:DNA binding"/>
    <property type="evidence" value="ECO:0007669"/>
    <property type="project" value="UniProtKB-KW"/>
</dbReference>
<dbReference type="PROSITE" id="PS50043">
    <property type="entry name" value="HTH_LUXR_2"/>
    <property type="match status" value="1"/>
</dbReference>
<dbReference type="Gene3D" id="1.10.10.10">
    <property type="entry name" value="Winged helix-like DNA-binding domain superfamily/Winged helix DNA-binding domain"/>
    <property type="match status" value="1"/>
</dbReference>
<feature type="domain" description="HTH luxR-type" evidence="4">
    <location>
        <begin position="213"/>
        <end position="278"/>
    </location>
</feature>
<dbReference type="Gene3D" id="3.30.450.20">
    <property type="entry name" value="PAS domain"/>
    <property type="match status" value="1"/>
</dbReference>
<evidence type="ECO:0000256" key="1">
    <source>
        <dbReference type="ARBA" id="ARBA00023015"/>
    </source>
</evidence>
<evidence type="ECO:0000256" key="3">
    <source>
        <dbReference type="ARBA" id="ARBA00023163"/>
    </source>
</evidence>
<proteinExistence type="predicted"/>
<keyword evidence="3" id="KW-0804">Transcription</keyword>
<dbReference type="Proteomes" id="UP000189956">
    <property type="component" value="Unassembled WGS sequence"/>
</dbReference>
<dbReference type="EMBL" id="FUWL01000006">
    <property type="protein sequence ID" value="SJZ47305.1"/>
    <property type="molecule type" value="Genomic_DNA"/>
</dbReference>
<evidence type="ECO:0000313" key="6">
    <source>
        <dbReference type="Proteomes" id="UP000189956"/>
    </source>
</evidence>
<evidence type="ECO:0000256" key="2">
    <source>
        <dbReference type="ARBA" id="ARBA00023125"/>
    </source>
</evidence>
<dbReference type="AlphaFoldDB" id="A0A1T4KXW7"/>
<dbReference type="CDD" id="cd06170">
    <property type="entry name" value="LuxR_C_like"/>
    <property type="match status" value="1"/>
</dbReference>
<protein>
    <submittedName>
        <fullName evidence="5">DNA-binding response regulator, NarL/FixJ family, contains REC and HTH domains</fullName>
    </submittedName>
</protein>
<dbReference type="PANTHER" id="PTHR44688:SF16">
    <property type="entry name" value="DNA-BINDING TRANSCRIPTIONAL ACTIVATOR DEVR_DOSR"/>
    <property type="match status" value="1"/>
</dbReference>
<dbReference type="InterPro" id="IPR036388">
    <property type="entry name" value="WH-like_DNA-bd_sf"/>
</dbReference>
<dbReference type="RefSeq" id="WP_244919651.1">
    <property type="nucleotide sequence ID" value="NZ_LR134506.1"/>
</dbReference>
<dbReference type="InterPro" id="IPR016032">
    <property type="entry name" value="Sig_transdc_resp-reg_C-effctor"/>
</dbReference>